<keyword evidence="7" id="KW-0677">Repeat</keyword>
<keyword evidence="9" id="KW-0995">Kinetochore</keyword>
<dbReference type="Proteomes" id="UP001283361">
    <property type="component" value="Unassembled WGS sequence"/>
</dbReference>
<evidence type="ECO:0000256" key="9">
    <source>
        <dbReference type="ARBA" id="ARBA00022838"/>
    </source>
</evidence>
<evidence type="ECO:0000259" key="16">
    <source>
        <dbReference type="SMART" id="SM01349"/>
    </source>
</evidence>
<proteinExistence type="inferred from homology"/>
<dbReference type="InterPro" id="IPR021133">
    <property type="entry name" value="HEAT_type_2"/>
</dbReference>
<feature type="compositionally biased region" description="Low complexity" evidence="15">
    <location>
        <begin position="518"/>
        <end position="556"/>
    </location>
</feature>
<dbReference type="InterPro" id="IPR034085">
    <property type="entry name" value="TOG"/>
</dbReference>
<evidence type="ECO:0000256" key="4">
    <source>
        <dbReference type="ARBA" id="ARBA00022454"/>
    </source>
</evidence>
<dbReference type="InterPro" id="IPR011989">
    <property type="entry name" value="ARM-like"/>
</dbReference>
<evidence type="ECO:0000256" key="3">
    <source>
        <dbReference type="ARBA" id="ARBA00004647"/>
    </source>
</evidence>
<dbReference type="FunFam" id="1.25.10.10:FF:000019">
    <property type="entry name" value="Cytoskeleton-associated protein 5"/>
    <property type="match status" value="1"/>
</dbReference>
<evidence type="ECO:0000256" key="1">
    <source>
        <dbReference type="ARBA" id="ARBA00004300"/>
    </source>
</evidence>
<dbReference type="SMART" id="SM01349">
    <property type="entry name" value="TOG"/>
    <property type="match status" value="5"/>
</dbReference>
<dbReference type="GO" id="GO:0030951">
    <property type="term" value="P:establishment or maintenance of microtubule cytoskeleton polarity"/>
    <property type="evidence" value="ECO:0007669"/>
    <property type="project" value="InterPro"/>
</dbReference>
<keyword evidence="18" id="KW-1185">Reference proteome</keyword>
<dbReference type="Pfam" id="PF21041">
    <property type="entry name" value="XMAP215_CLASP_TOG"/>
    <property type="match status" value="4"/>
</dbReference>
<name>A0AAE0ZYJ7_9GAST</name>
<keyword evidence="5" id="KW-0963">Cytoplasm</keyword>
<dbReference type="GO" id="GO:0005813">
    <property type="term" value="C:centrosome"/>
    <property type="evidence" value="ECO:0007669"/>
    <property type="project" value="UniProtKB-SubCell"/>
</dbReference>
<feature type="repeat" description="HEAT" evidence="14">
    <location>
        <begin position="1018"/>
        <end position="1055"/>
    </location>
</feature>
<evidence type="ECO:0000256" key="2">
    <source>
        <dbReference type="ARBA" id="ARBA00004629"/>
    </source>
</evidence>
<dbReference type="PROSITE" id="PS50077">
    <property type="entry name" value="HEAT_REPEAT"/>
    <property type="match status" value="1"/>
</dbReference>
<feature type="region of interest" description="Disordered" evidence="15">
    <location>
        <begin position="1936"/>
        <end position="1988"/>
    </location>
</feature>
<evidence type="ECO:0000256" key="6">
    <source>
        <dbReference type="ARBA" id="ARBA00022618"/>
    </source>
</evidence>
<dbReference type="PANTHER" id="PTHR12609">
    <property type="entry name" value="MICROTUBULE ASSOCIATED PROTEIN XMAP215"/>
    <property type="match status" value="1"/>
</dbReference>
<evidence type="ECO:0000256" key="10">
    <source>
        <dbReference type="ARBA" id="ARBA00023212"/>
    </source>
</evidence>
<dbReference type="InterPro" id="IPR016024">
    <property type="entry name" value="ARM-type_fold"/>
</dbReference>
<feature type="compositionally biased region" description="Basic residues" evidence="15">
    <location>
        <begin position="557"/>
        <end position="570"/>
    </location>
</feature>
<dbReference type="GO" id="GO:0000776">
    <property type="term" value="C:kinetochore"/>
    <property type="evidence" value="ECO:0007669"/>
    <property type="project" value="UniProtKB-KW"/>
</dbReference>
<feature type="domain" description="TOG" evidence="16">
    <location>
        <begin position="581"/>
        <end position="812"/>
    </location>
</feature>
<dbReference type="FunFam" id="1.25.10.10:FF:000063">
    <property type="entry name" value="Putative cytoskeleton-associated protein 5"/>
    <property type="match status" value="1"/>
</dbReference>
<dbReference type="GO" id="GO:0046785">
    <property type="term" value="P:microtubule polymerization"/>
    <property type="evidence" value="ECO:0007669"/>
    <property type="project" value="InterPro"/>
</dbReference>
<feature type="compositionally biased region" description="Acidic residues" evidence="15">
    <location>
        <begin position="825"/>
        <end position="841"/>
    </location>
</feature>
<dbReference type="FunFam" id="1.25.10.10:FF:000050">
    <property type="entry name" value="Cytoskeleton-associated protein 5 isoform X1"/>
    <property type="match status" value="1"/>
</dbReference>
<feature type="region of interest" description="Disordered" evidence="15">
    <location>
        <begin position="1426"/>
        <end position="1479"/>
    </location>
</feature>
<feature type="domain" description="TOG" evidence="16">
    <location>
        <begin position="1"/>
        <end position="228"/>
    </location>
</feature>
<comment type="subcellular location">
    <subcellularLocation>
        <location evidence="2">Chromosome</location>
        <location evidence="2">Centromere</location>
        <location evidence="2">Kinetochore</location>
    </subcellularLocation>
    <subcellularLocation>
        <location evidence="1">Cytoplasm</location>
        <location evidence="1">Cytoskeleton</location>
        <location evidence="1">Microtubule organizing center</location>
        <location evidence="1">Centrosome</location>
    </subcellularLocation>
    <subcellularLocation>
        <location evidence="3">Cytoplasm</location>
        <location evidence="3">Cytoskeleton</location>
        <location evidence="3">Spindle pole</location>
    </subcellularLocation>
</comment>
<evidence type="ECO:0000256" key="14">
    <source>
        <dbReference type="PROSITE-ProRule" id="PRU00103"/>
    </source>
</evidence>
<accession>A0AAE0ZYJ7</accession>
<sequence length="2003" mass="220855">MEDESEWRKLSTEDKCQHKVWKARLAGYEEATKLFNGLDQKSQEFSKYAGLMKKFVTDSNAVAQEKGLDAVLAFVENASTNICGRTCNDVVTGVVTKCLNASKAKTKEKGIEIVMLYIEAEKPDIVQECLMTGMENKQPKVVVGSIQTVTAALRDFGTKVIQVKPLLKLLPKLLTDRDKNVREETKQLVIEIYRWIGAALKPQMTNFQPIQVQELEAEFEKMPNEKPQQSRFMRSQQDLKAKMEEKAAAAAGNGGGDVGEDDEEEEEAVDPYDLLTPVDLLAQMPKNFYEQIEAKKWQERKEALEAVHKLSENPRLEPGDYAQVVRSLITVISKDTNVMLVTLAGKTLAGIAKGLRKKFQPYASACVSAILEKFKEKKATVVAALREAIDACFQSISLEVIQEDAIAALENKNPSIRSETALFLARCFSYCTQASLPKKMLKAYIAPLLKTMGDTDPGVREASFEAVGTAMKVVSEKNIGPFLVEVDNLKMPKIQEWCEKAVLLNAKGEPRAGGGGAAASRPATAPPAKAGSEAAKPVARPATAKPAAGAGPPKAKAAAKGKGPAKKPGKKAPVEEKVEATLSDEAVDEKAAVLLPGDTLANLVSANWKERLAAMESFTKVVCSTSKDDIPAQVCIRTLIKKPGLKDTNFQVLKLKFELVAHLTRNSRFSKRSAEFCMVDIVDKVGDVKNGAASKDCLTGMSEAVGLDFVSIEVMSRAFEQKNPKNQQEALSWLSNAIQEFGLKVNVKAMLGTISKGLAASNPGVRTTTISLLGVMYTYMGDALRTLFDNEKPALLQQIDAEFEKMKGVKPPAPTRKLLSAAADDGADEEGGEDAGDDEAGSAEAEVQDLIPRNDISEKITDALLTQLTDKNWKVRGEGLQTIVNILAEAKFVKPNLGSLPEALKVRLGESNKNLQTTAVNICSTLATALGPHCKVHFKTIAPGLFSCLGDSKPIFREKVVACLNVWMEHSSLLGLVENEALYDALKAENPNLRAELLGWLSSKLPSHKQLPVEFRSLIPLVLASLEDRNPEVRKRAQEALVPFMIHTGYDAFLKALGKCKPASKDQIMPLLEKARGELPAKPAPQKKPAASKSAPAAPSTQKSRPATAPAASRAEEPEDEPEKPAAPAKSESKGKVVKGKGKPAPVSSKKKEEEDFGPTIIITVTKEQRIKEEKAMKVLKWNFIELRPEFVEQLKLQMEKNFSKGIMAELFHSDFKSHIKAIEQLIKCLEIFQKETVNNLDLILKWLTIRFFDTNPSMLNKALDYIQRLFSMLATLDYHLSELEANSFVPYLLLKSGDPKDNVRRDVRTILKLMCKIYPSSKLFSFIIEGLKCKVSKQRMELLEELGCLIDGFGINVCQPSPAQALKIIAGQISDRDNGVRNAALNTVVVAYTILGESVFKYIGHLNEKEQSYLDERIKRAMKNKETAKPAAKEPLQPKMPPQQQAERPRTAPGGGGLSKASSQPNVSRPAVKKTYQLDIEDVDPNDQPKMPFLYELDVEPFMAPVERPKVRRAMSPSQHSSRLNNSPDVSAYIGLVVTQISDAQIVTSMKALAKIDQVLADEKRSGALVNHVDSLLMMISTQARLGLSQYFSDPEVNKQDVVGLYRCLVSTLLGIFDKTGIGKRASTHVLKDLLNSLLTVLLDPRLEQGPEGQQLPEGPELKRTINIVAVKIINKSDPTNVTCAIITLMRECLQNETCSNNFLLIVVKCLWKILNRVQDILNDLNVDRVLYEAHVFFQQFPLSSRRGRPNLDMPVRTVKTLLHNLTKLKGHKILSHTGLIGPSENSEVEAYLHSVLAKSSGQPDGDSIEKVQSASKSRRMSKQLSEIFEKIGKEKTREALNDLYDFKQRYPEADIDPFLKKTSPHFQKYINNMLADIEAERSGKKAGEIGSMDYSTNRPSTVTEADDEEADVAFYREKLQKLRTLCGLDKGAEPLRAFGDNQSSRESVSKEAPQTPDDENANVELQWQSSASRPVEEPSKQAVDVSSLKARLERIKKMANS</sequence>
<dbReference type="EMBL" id="JAWDGP010003081">
    <property type="protein sequence ID" value="KAK3777366.1"/>
    <property type="molecule type" value="Genomic_DNA"/>
</dbReference>
<feature type="domain" description="TOG" evidence="16">
    <location>
        <begin position="273"/>
        <end position="507"/>
    </location>
</feature>
<feature type="region of interest" description="Disordered" evidence="15">
    <location>
        <begin position="243"/>
        <end position="268"/>
    </location>
</feature>
<evidence type="ECO:0000256" key="13">
    <source>
        <dbReference type="ARBA" id="ARBA00025722"/>
    </source>
</evidence>
<dbReference type="GO" id="GO:0007051">
    <property type="term" value="P:spindle organization"/>
    <property type="evidence" value="ECO:0007669"/>
    <property type="project" value="InterPro"/>
</dbReference>
<feature type="compositionally biased region" description="Acidic residues" evidence="15">
    <location>
        <begin position="258"/>
        <end position="268"/>
    </location>
</feature>
<evidence type="ECO:0000256" key="15">
    <source>
        <dbReference type="SAM" id="MobiDB-lite"/>
    </source>
</evidence>
<dbReference type="GO" id="GO:0061863">
    <property type="term" value="F:microtubule plus end polymerase"/>
    <property type="evidence" value="ECO:0007669"/>
    <property type="project" value="InterPro"/>
</dbReference>
<organism evidence="17 18">
    <name type="scientific">Elysia crispata</name>
    <name type="common">lettuce slug</name>
    <dbReference type="NCBI Taxonomy" id="231223"/>
    <lineage>
        <taxon>Eukaryota</taxon>
        <taxon>Metazoa</taxon>
        <taxon>Spiralia</taxon>
        <taxon>Lophotrochozoa</taxon>
        <taxon>Mollusca</taxon>
        <taxon>Gastropoda</taxon>
        <taxon>Heterobranchia</taxon>
        <taxon>Euthyneura</taxon>
        <taxon>Panpulmonata</taxon>
        <taxon>Sacoglossa</taxon>
        <taxon>Placobranchoidea</taxon>
        <taxon>Plakobranchidae</taxon>
        <taxon>Elysia</taxon>
    </lineage>
</organism>
<dbReference type="GO" id="GO:0051301">
    <property type="term" value="P:cell division"/>
    <property type="evidence" value="ECO:0007669"/>
    <property type="project" value="UniProtKB-KW"/>
</dbReference>
<gene>
    <name evidence="17" type="ORF">RRG08_014112</name>
</gene>
<dbReference type="Pfam" id="PF12348">
    <property type="entry name" value="CLASP_N"/>
    <property type="match status" value="1"/>
</dbReference>
<dbReference type="InterPro" id="IPR048491">
    <property type="entry name" value="XMAP215_CLASP_TOG"/>
</dbReference>
<keyword evidence="12" id="KW-0137">Centromere</keyword>
<evidence type="ECO:0000256" key="12">
    <source>
        <dbReference type="ARBA" id="ARBA00023328"/>
    </source>
</evidence>
<evidence type="ECO:0000313" key="17">
    <source>
        <dbReference type="EMBL" id="KAK3777366.1"/>
    </source>
</evidence>
<dbReference type="InterPro" id="IPR045110">
    <property type="entry name" value="XMAP215"/>
</dbReference>
<dbReference type="FunFam" id="1.25.10.10:FF:000052">
    <property type="entry name" value="Cytoskeleton associated protein 5"/>
    <property type="match status" value="1"/>
</dbReference>
<dbReference type="GO" id="GO:0051010">
    <property type="term" value="F:microtubule plus-end binding"/>
    <property type="evidence" value="ECO:0007669"/>
    <property type="project" value="InterPro"/>
</dbReference>
<protein>
    <recommendedName>
        <fullName evidence="16">TOG domain-containing protein</fullName>
    </recommendedName>
</protein>
<keyword evidence="4" id="KW-0158">Chromosome</keyword>
<dbReference type="GO" id="GO:0000922">
    <property type="term" value="C:spindle pole"/>
    <property type="evidence" value="ECO:0007669"/>
    <property type="project" value="UniProtKB-SubCell"/>
</dbReference>
<dbReference type="SUPFAM" id="SSF48371">
    <property type="entry name" value="ARM repeat"/>
    <property type="match status" value="2"/>
</dbReference>
<comment type="similarity">
    <text evidence="13">Belongs to the TOG/XMAP215 family.</text>
</comment>
<evidence type="ECO:0000256" key="5">
    <source>
        <dbReference type="ARBA" id="ARBA00022490"/>
    </source>
</evidence>
<reference evidence="17" key="1">
    <citation type="journal article" date="2023" name="G3 (Bethesda)">
        <title>A reference genome for the long-term kleptoplast-retaining sea slug Elysia crispata morphotype clarki.</title>
        <authorList>
            <person name="Eastman K.E."/>
            <person name="Pendleton A.L."/>
            <person name="Shaikh M.A."/>
            <person name="Suttiyut T."/>
            <person name="Ogas R."/>
            <person name="Tomko P."/>
            <person name="Gavelis G."/>
            <person name="Widhalm J.R."/>
            <person name="Wisecaver J.H."/>
        </authorList>
    </citation>
    <scope>NUCLEOTIDE SEQUENCE</scope>
    <source>
        <strain evidence="17">ECLA1</strain>
    </source>
</reference>
<comment type="caution">
    <text evidence="17">The sequence shown here is derived from an EMBL/GenBank/DDBJ whole genome shotgun (WGS) entry which is preliminary data.</text>
</comment>
<evidence type="ECO:0000256" key="7">
    <source>
        <dbReference type="ARBA" id="ARBA00022737"/>
    </source>
</evidence>
<keyword evidence="11" id="KW-0131">Cell cycle</keyword>
<feature type="compositionally biased region" description="Low complexity" evidence="15">
    <location>
        <begin position="1087"/>
        <end position="1113"/>
    </location>
</feature>
<feature type="compositionally biased region" description="Polar residues" evidence="15">
    <location>
        <begin position="1965"/>
        <end position="1974"/>
    </location>
</feature>
<evidence type="ECO:0000256" key="8">
    <source>
        <dbReference type="ARBA" id="ARBA00022776"/>
    </source>
</evidence>
<dbReference type="InterPro" id="IPR024395">
    <property type="entry name" value="CLASP_N_dom"/>
</dbReference>
<keyword evidence="6" id="KW-0132">Cell division</keyword>
<feature type="region of interest" description="Disordered" evidence="15">
    <location>
        <begin position="510"/>
        <end position="578"/>
    </location>
</feature>
<evidence type="ECO:0000313" key="18">
    <source>
        <dbReference type="Proteomes" id="UP001283361"/>
    </source>
</evidence>
<feature type="domain" description="TOG" evidence="16">
    <location>
        <begin position="849"/>
        <end position="1081"/>
    </location>
</feature>
<feature type="region of interest" description="Disordered" evidence="15">
    <location>
        <begin position="821"/>
        <end position="848"/>
    </location>
</feature>
<dbReference type="FunFam" id="1.25.10.10:FF:000068">
    <property type="entry name" value="cytoskeleton-associated protein 5 isoform X1"/>
    <property type="match status" value="1"/>
</dbReference>
<keyword evidence="10" id="KW-0206">Cytoskeleton</keyword>
<feature type="domain" description="TOG" evidence="16">
    <location>
        <begin position="1183"/>
        <end position="1428"/>
    </location>
</feature>
<feature type="region of interest" description="Disordered" evidence="15">
    <location>
        <begin position="1079"/>
        <end position="1153"/>
    </location>
</feature>
<dbReference type="Gene3D" id="1.25.10.10">
    <property type="entry name" value="Leucine-rich Repeat Variant"/>
    <property type="match status" value="5"/>
</dbReference>
<evidence type="ECO:0000256" key="11">
    <source>
        <dbReference type="ARBA" id="ARBA00023306"/>
    </source>
</evidence>
<keyword evidence="8" id="KW-0498">Mitosis</keyword>